<gene>
    <name evidence="2" type="ORF">G2W53_010688</name>
</gene>
<dbReference type="AlphaFoldDB" id="A0A835CA12"/>
<evidence type="ECO:0000313" key="3">
    <source>
        <dbReference type="Proteomes" id="UP000634136"/>
    </source>
</evidence>
<dbReference type="Proteomes" id="UP000634136">
    <property type="component" value="Unassembled WGS sequence"/>
</dbReference>
<sequence>MIFDTEILKKKAVDFFMNLYSKDNKDIMKFNLIDRFPKVAVEELHACSKPFDTDEIKEALFSMGLLKAPGPDGINPSFIQSKWETIKESIHKVIRAKYNCGNGNLPIIRQRKGLEWQTGNGKDIDFWLDKWVPSCGALIENTIATPNANHMKEVANHVYASGDWKWARFEHMFPEAVCRKIAGLLPPNVNGQSDYPAWGLSKDGSFSIKCGQSCDDLLHVLRDCLRVKNIWLRLVKQHHWPMFFNLNSKNLGHRGTKWSLVFGVTCWQEPRRVQYYEKAELWGILSGLQIAWSKGYARALVETDSAMTKKMIEQQMEEAHPCAGLVYESAPVEITRILYEDMHDRGIASTCVE</sequence>
<reference evidence="2" key="1">
    <citation type="submission" date="2020-09" db="EMBL/GenBank/DDBJ databases">
        <title>Genome-Enabled Discovery of Anthraquinone Biosynthesis in Senna tora.</title>
        <authorList>
            <person name="Kang S.-H."/>
            <person name="Pandey R.P."/>
            <person name="Lee C.-M."/>
            <person name="Sim J.-S."/>
            <person name="Jeong J.-T."/>
            <person name="Choi B.-S."/>
            <person name="Jung M."/>
            <person name="Ginzburg D."/>
            <person name="Zhao K."/>
            <person name="Won S.Y."/>
            <person name="Oh T.-J."/>
            <person name="Yu Y."/>
            <person name="Kim N.-H."/>
            <person name="Lee O.R."/>
            <person name="Lee T.-H."/>
            <person name="Bashyal P."/>
            <person name="Kim T.-S."/>
            <person name="Lee W.-H."/>
            <person name="Kawkins C."/>
            <person name="Kim C.-K."/>
            <person name="Kim J.S."/>
            <person name="Ahn B.O."/>
            <person name="Rhee S.Y."/>
            <person name="Sohng J.K."/>
        </authorList>
    </citation>
    <scope>NUCLEOTIDE SEQUENCE</scope>
    <source>
        <tissue evidence="2">Leaf</tissue>
    </source>
</reference>
<dbReference type="GO" id="GO:0004523">
    <property type="term" value="F:RNA-DNA hybrid ribonuclease activity"/>
    <property type="evidence" value="ECO:0007669"/>
    <property type="project" value="InterPro"/>
</dbReference>
<dbReference type="GO" id="GO:0003676">
    <property type="term" value="F:nucleic acid binding"/>
    <property type="evidence" value="ECO:0007669"/>
    <property type="project" value="InterPro"/>
</dbReference>
<dbReference type="Pfam" id="PF13456">
    <property type="entry name" value="RVT_3"/>
    <property type="match status" value="1"/>
</dbReference>
<protein>
    <submittedName>
        <fullName evidence="2">Putative ribonuclease H protein At1g65750 family</fullName>
    </submittedName>
</protein>
<evidence type="ECO:0000259" key="1">
    <source>
        <dbReference type="Pfam" id="PF13456"/>
    </source>
</evidence>
<name>A0A835CA12_9FABA</name>
<dbReference type="EMBL" id="JAAIUW010000004">
    <property type="protein sequence ID" value="KAF7835829.1"/>
    <property type="molecule type" value="Genomic_DNA"/>
</dbReference>
<proteinExistence type="predicted"/>
<accession>A0A835CA12</accession>
<evidence type="ECO:0000313" key="2">
    <source>
        <dbReference type="EMBL" id="KAF7835829.1"/>
    </source>
</evidence>
<comment type="caution">
    <text evidence="2">The sequence shown here is derived from an EMBL/GenBank/DDBJ whole genome shotgun (WGS) entry which is preliminary data.</text>
</comment>
<feature type="domain" description="RNase H type-1" evidence="1">
    <location>
        <begin position="270"/>
        <end position="320"/>
    </location>
</feature>
<dbReference type="OrthoDB" id="1422167at2759"/>
<organism evidence="2 3">
    <name type="scientific">Senna tora</name>
    <dbReference type="NCBI Taxonomy" id="362788"/>
    <lineage>
        <taxon>Eukaryota</taxon>
        <taxon>Viridiplantae</taxon>
        <taxon>Streptophyta</taxon>
        <taxon>Embryophyta</taxon>
        <taxon>Tracheophyta</taxon>
        <taxon>Spermatophyta</taxon>
        <taxon>Magnoliopsida</taxon>
        <taxon>eudicotyledons</taxon>
        <taxon>Gunneridae</taxon>
        <taxon>Pentapetalae</taxon>
        <taxon>rosids</taxon>
        <taxon>fabids</taxon>
        <taxon>Fabales</taxon>
        <taxon>Fabaceae</taxon>
        <taxon>Caesalpinioideae</taxon>
        <taxon>Cassia clade</taxon>
        <taxon>Senna</taxon>
    </lineage>
</organism>
<keyword evidence="3" id="KW-1185">Reference proteome</keyword>
<dbReference type="InterPro" id="IPR002156">
    <property type="entry name" value="RNaseH_domain"/>
</dbReference>